<sequence length="73" mass="8277">MSDTDTPSEPHSASGASTDRDELRTIAFRMREIQRLLSVRVEQENRRLEADGIDPVTNTRFVGESITDDRQAE</sequence>
<name>A0ABD5NNZ7_9EURY</name>
<dbReference type="GeneID" id="73903782"/>
<dbReference type="Proteomes" id="UP001595846">
    <property type="component" value="Unassembled WGS sequence"/>
</dbReference>
<evidence type="ECO:0000313" key="3">
    <source>
        <dbReference type="Proteomes" id="UP001595846"/>
    </source>
</evidence>
<dbReference type="EMBL" id="JBHSAQ010000006">
    <property type="protein sequence ID" value="MFC3958726.1"/>
    <property type="molecule type" value="Genomic_DNA"/>
</dbReference>
<evidence type="ECO:0000313" key="2">
    <source>
        <dbReference type="EMBL" id="MFC3958726.1"/>
    </source>
</evidence>
<keyword evidence="3" id="KW-1185">Reference proteome</keyword>
<organism evidence="2 3">
    <name type="scientific">Halovivax cerinus</name>
    <dbReference type="NCBI Taxonomy" id="1487865"/>
    <lineage>
        <taxon>Archaea</taxon>
        <taxon>Methanobacteriati</taxon>
        <taxon>Methanobacteriota</taxon>
        <taxon>Stenosarchaea group</taxon>
        <taxon>Halobacteria</taxon>
        <taxon>Halobacteriales</taxon>
        <taxon>Natrialbaceae</taxon>
        <taxon>Halovivax</taxon>
    </lineage>
</organism>
<dbReference type="AlphaFoldDB" id="A0ABD5NNZ7"/>
<accession>A0ABD5NNZ7</accession>
<evidence type="ECO:0000256" key="1">
    <source>
        <dbReference type="SAM" id="MobiDB-lite"/>
    </source>
</evidence>
<reference evidence="2 3" key="1">
    <citation type="journal article" date="2019" name="Int. J. Syst. Evol. Microbiol.">
        <title>The Global Catalogue of Microorganisms (GCM) 10K type strain sequencing project: providing services to taxonomists for standard genome sequencing and annotation.</title>
        <authorList>
            <consortium name="The Broad Institute Genomics Platform"/>
            <consortium name="The Broad Institute Genome Sequencing Center for Infectious Disease"/>
            <person name="Wu L."/>
            <person name="Ma J."/>
        </authorList>
    </citation>
    <scope>NUCLEOTIDE SEQUENCE [LARGE SCALE GENOMIC DNA]</scope>
    <source>
        <strain evidence="2 3">IBRC-M 10256</strain>
    </source>
</reference>
<gene>
    <name evidence="2" type="ORF">ACFOUR_10150</name>
</gene>
<proteinExistence type="predicted"/>
<feature type="compositionally biased region" description="Polar residues" evidence="1">
    <location>
        <begin position="1"/>
        <end position="17"/>
    </location>
</feature>
<comment type="caution">
    <text evidence="2">The sequence shown here is derived from an EMBL/GenBank/DDBJ whole genome shotgun (WGS) entry which is preliminary data.</text>
</comment>
<dbReference type="RefSeq" id="WP_256531066.1">
    <property type="nucleotide sequence ID" value="NZ_CP101824.1"/>
</dbReference>
<feature type="region of interest" description="Disordered" evidence="1">
    <location>
        <begin position="1"/>
        <end position="23"/>
    </location>
</feature>
<protein>
    <submittedName>
        <fullName evidence="2">Uncharacterized protein</fullName>
    </submittedName>
</protein>